<dbReference type="PRINTS" id="PR00344">
    <property type="entry name" value="BCTRLSENSOR"/>
</dbReference>
<dbReference type="PROSITE" id="PS50894">
    <property type="entry name" value="HPT"/>
    <property type="match status" value="1"/>
</dbReference>
<comment type="catalytic activity">
    <reaction evidence="1">
        <text>ATP + protein L-histidine = ADP + protein N-phospho-L-histidine.</text>
        <dbReference type="EC" id="2.7.13.3"/>
    </reaction>
</comment>
<dbReference type="STRING" id="1513793.SAMN06296036_11137"/>
<evidence type="ECO:0000256" key="2">
    <source>
        <dbReference type="ARBA" id="ARBA00012438"/>
    </source>
</evidence>
<dbReference type="PROSITE" id="PS50109">
    <property type="entry name" value="HIS_KIN"/>
    <property type="match status" value="1"/>
</dbReference>
<dbReference type="RefSeq" id="WP_132320217.1">
    <property type="nucleotide sequence ID" value="NZ_FWZT01000011.1"/>
</dbReference>
<dbReference type="PROSITE" id="PS50112">
    <property type="entry name" value="PAS"/>
    <property type="match status" value="1"/>
</dbReference>
<organism evidence="10 11">
    <name type="scientific">Pseudobacteriovorax antillogorgiicola</name>
    <dbReference type="NCBI Taxonomy" id="1513793"/>
    <lineage>
        <taxon>Bacteria</taxon>
        <taxon>Pseudomonadati</taxon>
        <taxon>Bdellovibrionota</taxon>
        <taxon>Oligoflexia</taxon>
        <taxon>Oligoflexales</taxon>
        <taxon>Pseudobacteriovoracaceae</taxon>
        <taxon>Pseudobacteriovorax</taxon>
    </lineage>
</organism>
<dbReference type="PANTHER" id="PTHR43395">
    <property type="entry name" value="SENSOR HISTIDINE KINASE CHEA"/>
    <property type="match status" value="1"/>
</dbReference>
<evidence type="ECO:0000256" key="6">
    <source>
        <dbReference type="PROSITE-ProRule" id="PRU00110"/>
    </source>
</evidence>
<dbReference type="InterPro" id="IPR036890">
    <property type="entry name" value="HATPase_C_sf"/>
</dbReference>
<evidence type="ECO:0000256" key="4">
    <source>
        <dbReference type="ARBA" id="ARBA00022679"/>
    </source>
</evidence>
<keyword evidence="3 6" id="KW-0597">Phosphoprotein</keyword>
<dbReference type="PANTHER" id="PTHR43395:SF1">
    <property type="entry name" value="CHEMOTAXIS PROTEIN CHEA"/>
    <property type="match status" value="1"/>
</dbReference>
<evidence type="ECO:0000259" key="8">
    <source>
        <dbReference type="PROSITE" id="PS50112"/>
    </source>
</evidence>
<evidence type="ECO:0000256" key="3">
    <source>
        <dbReference type="ARBA" id="ARBA00022553"/>
    </source>
</evidence>
<dbReference type="GO" id="GO:0006355">
    <property type="term" value="P:regulation of DNA-templated transcription"/>
    <property type="evidence" value="ECO:0007669"/>
    <property type="project" value="InterPro"/>
</dbReference>
<proteinExistence type="predicted"/>
<dbReference type="InterPro" id="IPR000014">
    <property type="entry name" value="PAS"/>
</dbReference>
<dbReference type="Pfam" id="PF00989">
    <property type="entry name" value="PAS"/>
    <property type="match status" value="1"/>
</dbReference>
<dbReference type="EC" id="2.7.13.3" evidence="2"/>
<dbReference type="CDD" id="cd00130">
    <property type="entry name" value="PAS"/>
    <property type="match status" value="1"/>
</dbReference>
<evidence type="ECO:0000259" key="9">
    <source>
        <dbReference type="PROSITE" id="PS50894"/>
    </source>
</evidence>
<keyword evidence="5" id="KW-0418">Kinase</keyword>
<dbReference type="InterPro" id="IPR035965">
    <property type="entry name" value="PAS-like_dom_sf"/>
</dbReference>
<accession>A0A1Y6C4I4</accession>
<dbReference type="InterPro" id="IPR008207">
    <property type="entry name" value="Sig_transdc_His_kin_Hpt_dom"/>
</dbReference>
<dbReference type="Pfam" id="PF02518">
    <property type="entry name" value="HATPase_c"/>
    <property type="match status" value="1"/>
</dbReference>
<keyword evidence="4" id="KW-0808">Transferase</keyword>
<dbReference type="SUPFAM" id="SSF55874">
    <property type="entry name" value="ATPase domain of HSP90 chaperone/DNA topoisomerase II/histidine kinase"/>
    <property type="match status" value="1"/>
</dbReference>
<dbReference type="SUPFAM" id="SSF47226">
    <property type="entry name" value="Histidine-containing phosphotransfer domain, HPT domain"/>
    <property type="match status" value="1"/>
</dbReference>
<dbReference type="Gene3D" id="3.30.565.10">
    <property type="entry name" value="Histidine kinase-like ATPase, C-terminal domain"/>
    <property type="match status" value="1"/>
</dbReference>
<gene>
    <name evidence="10" type="ORF">SAMN06296036_11137</name>
</gene>
<dbReference type="InterPro" id="IPR005467">
    <property type="entry name" value="His_kinase_dom"/>
</dbReference>
<name>A0A1Y6C4I4_9BACT</name>
<dbReference type="SMART" id="SM00387">
    <property type="entry name" value="HATPase_c"/>
    <property type="match status" value="1"/>
</dbReference>
<dbReference type="OrthoDB" id="9803176at2"/>
<keyword evidence="11" id="KW-1185">Reference proteome</keyword>
<sequence length="655" mass="74320">MSNAYKLDPQNEQAKAEIIAAEGLRASHEIITVLEKCKSSSEHILDQLPDLLVIMSLDGRILKGNLAAARLMGVDTEDILNRNLFDVFHVETRNIMKSRISSLLKDRNLKQQQFELPIINKDSHQVEHLWTVSLFTQISERRGPLIKVLGKDISKIKEFEKKLSQIFSAIPLGIFTVDSQGNIEWPYSLFTEYLLGQDKLADMPLDEVLFKPMWDSLDSIEKTGAGQVVDCIGGDTLWFDMAKLHFPKEVRFTRETPDGVKTCWLGITYHPIVHENKIEKLMIVLEDRTEVVEARRALELQREIENNKIKKILEIQNCSGSLLEVTFSDFDLLFPRLSKECEDYEPEKVARTLHGIKGIARTAGFSDLEHHVHACEDKLLASISDENVDRQWLTDTIGSLKTEWHELRSLCFALSGRQHGLQIKQVDYMEVLHELKELRTNLDDEGRRHADKILEKLGGGQFAEEVELATLEPKLEKQLNVTASSLEKKIDLRFDWDGVQVIQNEILTFSEIFLHLLNNSIDHGVEAPAERKKMGKGETGTIIFHADMREKHVHIEVSDDGRGIDKDKILKIAIEKEIITQQQASKLKTDEDILELMLLPGFSTKKEADTISGRGIGLDSVNDAVKALGCTKLYIKSEINKGTTFVFDVPLTTVD</sequence>
<reference evidence="11" key="1">
    <citation type="submission" date="2017-04" db="EMBL/GenBank/DDBJ databases">
        <authorList>
            <person name="Varghese N."/>
            <person name="Submissions S."/>
        </authorList>
    </citation>
    <scope>NUCLEOTIDE SEQUENCE [LARGE SCALE GENOMIC DNA]</scope>
    <source>
        <strain evidence="11">RKEM611</strain>
    </source>
</reference>
<dbReference type="Gene3D" id="3.30.450.20">
    <property type="entry name" value="PAS domain"/>
    <property type="match status" value="2"/>
</dbReference>
<evidence type="ECO:0000256" key="1">
    <source>
        <dbReference type="ARBA" id="ARBA00000085"/>
    </source>
</evidence>
<dbReference type="InterPro" id="IPR013767">
    <property type="entry name" value="PAS_fold"/>
</dbReference>
<dbReference type="InterPro" id="IPR036641">
    <property type="entry name" value="HPT_dom_sf"/>
</dbReference>
<dbReference type="InterPro" id="IPR004358">
    <property type="entry name" value="Sig_transdc_His_kin-like_C"/>
</dbReference>
<dbReference type="GO" id="GO:0000155">
    <property type="term" value="F:phosphorelay sensor kinase activity"/>
    <property type="evidence" value="ECO:0007669"/>
    <property type="project" value="UniProtKB-ARBA"/>
</dbReference>
<dbReference type="Pfam" id="PF01627">
    <property type="entry name" value="Hpt"/>
    <property type="match status" value="1"/>
</dbReference>
<feature type="domain" description="HPt" evidence="9">
    <location>
        <begin position="315"/>
        <end position="414"/>
    </location>
</feature>
<dbReference type="Proteomes" id="UP000192907">
    <property type="component" value="Unassembled WGS sequence"/>
</dbReference>
<feature type="modified residue" description="Phosphohistidine" evidence="6">
    <location>
        <position position="354"/>
    </location>
</feature>
<feature type="domain" description="Histidine kinase" evidence="7">
    <location>
        <begin position="402"/>
        <end position="653"/>
    </location>
</feature>
<dbReference type="SMART" id="SM00091">
    <property type="entry name" value="PAS"/>
    <property type="match status" value="2"/>
</dbReference>
<dbReference type="EMBL" id="FWZT01000011">
    <property type="protein sequence ID" value="SMF36463.1"/>
    <property type="molecule type" value="Genomic_DNA"/>
</dbReference>
<dbReference type="FunFam" id="3.30.565.10:FF:000016">
    <property type="entry name" value="Chemotaxis protein CheA, putative"/>
    <property type="match status" value="1"/>
</dbReference>
<protein>
    <recommendedName>
        <fullName evidence="2">histidine kinase</fullName>
        <ecNumber evidence="2">2.7.13.3</ecNumber>
    </recommendedName>
</protein>
<feature type="domain" description="PAS" evidence="8">
    <location>
        <begin position="37"/>
        <end position="107"/>
    </location>
</feature>
<dbReference type="NCBIfam" id="TIGR00229">
    <property type="entry name" value="sensory_box"/>
    <property type="match status" value="1"/>
</dbReference>
<dbReference type="AlphaFoldDB" id="A0A1Y6C4I4"/>
<dbReference type="InterPro" id="IPR051315">
    <property type="entry name" value="Bact_Chemotaxis_CheA"/>
</dbReference>
<evidence type="ECO:0000313" key="10">
    <source>
        <dbReference type="EMBL" id="SMF36463.1"/>
    </source>
</evidence>
<dbReference type="SUPFAM" id="SSF55785">
    <property type="entry name" value="PYP-like sensor domain (PAS domain)"/>
    <property type="match status" value="1"/>
</dbReference>
<evidence type="ECO:0000313" key="11">
    <source>
        <dbReference type="Proteomes" id="UP000192907"/>
    </source>
</evidence>
<dbReference type="Gene3D" id="1.20.120.160">
    <property type="entry name" value="HPT domain"/>
    <property type="match status" value="1"/>
</dbReference>
<evidence type="ECO:0000256" key="5">
    <source>
        <dbReference type="ARBA" id="ARBA00022777"/>
    </source>
</evidence>
<evidence type="ECO:0000259" key="7">
    <source>
        <dbReference type="PROSITE" id="PS50109"/>
    </source>
</evidence>
<dbReference type="InterPro" id="IPR003594">
    <property type="entry name" value="HATPase_dom"/>
</dbReference>